<dbReference type="InterPro" id="IPR007263">
    <property type="entry name" value="DCC1-like"/>
</dbReference>
<dbReference type="RefSeq" id="WP_251609943.1">
    <property type="nucleotide sequence ID" value="NZ_JAMQJY010000002.1"/>
</dbReference>
<evidence type="ECO:0000256" key="1">
    <source>
        <dbReference type="SAM" id="Phobius"/>
    </source>
</evidence>
<evidence type="ECO:0000313" key="3">
    <source>
        <dbReference type="Proteomes" id="UP001203665"/>
    </source>
</evidence>
<reference evidence="2" key="1">
    <citation type="submission" date="2022-06" db="EMBL/GenBank/DDBJ databases">
        <title>Alkalicoccobacillus porphyridii sp. nov., isolated from a marine red alga, Porphyridium purpureum and reclassification of Shouchella plakortidis and Shouchella gibsonii as Alkalicoccobacillus plakortidis comb. nov. and Alkalicoccobacillus gibsonii comb. nov.</title>
        <authorList>
            <person name="Kim K.H."/>
            <person name="Lee J.K."/>
            <person name="Han D.M."/>
            <person name="Baek J.H."/>
            <person name="Jeon C.O."/>
        </authorList>
    </citation>
    <scope>NUCLEOTIDE SEQUENCE</scope>
    <source>
        <strain evidence="2">DSM 19153</strain>
    </source>
</reference>
<dbReference type="Pfam" id="PF04134">
    <property type="entry name" value="DCC1-like"/>
    <property type="match status" value="1"/>
</dbReference>
<keyword evidence="1" id="KW-0812">Transmembrane</keyword>
<gene>
    <name evidence="2" type="ORF">NDM98_16240</name>
</gene>
<protein>
    <submittedName>
        <fullName evidence="2">DUF393 domain-containing protein</fullName>
    </submittedName>
</protein>
<keyword evidence="3" id="KW-1185">Reference proteome</keyword>
<name>A0ABT0XLQ8_9BACI</name>
<dbReference type="Proteomes" id="UP001203665">
    <property type="component" value="Unassembled WGS sequence"/>
</dbReference>
<organism evidence="2 3">
    <name type="scientific">Alkalicoccobacillus plakortidis</name>
    <dbReference type="NCBI Taxonomy" id="444060"/>
    <lineage>
        <taxon>Bacteria</taxon>
        <taxon>Bacillati</taxon>
        <taxon>Bacillota</taxon>
        <taxon>Bacilli</taxon>
        <taxon>Bacillales</taxon>
        <taxon>Bacillaceae</taxon>
        <taxon>Alkalicoccobacillus</taxon>
    </lineage>
</organism>
<accession>A0ABT0XLQ8</accession>
<sequence>MAKKHIVFYDAECPLCQSVKAVIVKLDWFNRFEWQSVQKIAETKYRFLQNRHLYDEIHMVTSDNEIKTGFYTVRKILLNLPLASGLALLLFLPFVDKLGVPLYTFISTNRYEWFGRIQENPS</sequence>
<comment type="caution">
    <text evidence="2">The sequence shown here is derived from an EMBL/GenBank/DDBJ whole genome shotgun (WGS) entry which is preliminary data.</text>
</comment>
<feature type="transmembrane region" description="Helical" evidence="1">
    <location>
        <begin position="76"/>
        <end position="95"/>
    </location>
</feature>
<dbReference type="EMBL" id="JAMQJY010000002">
    <property type="protein sequence ID" value="MCM2676839.1"/>
    <property type="molecule type" value="Genomic_DNA"/>
</dbReference>
<keyword evidence="1" id="KW-0472">Membrane</keyword>
<keyword evidence="1" id="KW-1133">Transmembrane helix</keyword>
<evidence type="ECO:0000313" key="2">
    <source>
        <dbReference type="EMBL" id="MCM2676839.1"/>
    </source>
</evidence>
<proteinExistence type="predicted"/>